<dbReference type="EMBL" id="QNQU01000029">
    <property type="protein sequence ID" value="RBQ02811.1"/>
    <property type="molecule type" value="Genomic_DNA"/>
</dbReference>
<sequence>MDKICGLEKHIIELTKNQELVKADTLAIKKTFSKEKNKPKRTQKAEKIESLSASILKWGKKISP</sequence>
<proteinExistence type="predicted"/>
<accession>A0A366KM83</accession>
<comment type="caution">
    <text evidence="1">The sequence shown here is derived from an EMBL/GenBank/DDBJ whole genome shotgun (WGS) entry which is preliminary data.</text>
</comment>
<evidence type="ECO:0000313" key="1">
    <source>
        <dbReference type="EMBL" id="RBQ02811.1"/>
    </source>
</evidence>
<dbReference type="AlphaFoldDB" id="A0A366KM83"/>
<evidence type="ECO:0000313" key="2">
    <source>
        <dbReference type="Proteomes" id="UP000252081"/>
    </source>
</evidence>
<protein>
    <submittedName>
        <fullName evidence="1">Uncharacterized protein</fullName>
    </submittedName>
</protein>
<gene>
    <name evidence="1" type="ORF">DRW42_24485</name>
</gene>
<keyword evidence="2" id="KW-1185">Reference proteome</keyword>
<dbReference type="Proteomes" id="UP000252081">
    <property type="component" value="Unassembled WGS sequence"/>
</dbReference>
<reference evidence="1 2" key="1">
    <citation type="submission" date="2018-07" db="EMBL/GenBank/DDBJ databases">
        <title>A draft genome of a endophytic bacteria, a new species of Pedobacter.</title>
        <authorList>
            <person name="Zhang Z.D."/>
            <person name="Chen Z.J."/>
        </authorList>
    </citation>
    <scope>NUCLEOTIDE SEQUENCE [LARGE SCALE GENOMIC DNA]</scope>
    <source>
        <strain evidence="1 2">RS10</strain>
    </source>
</reference>
<name>A0A366KM83_9SPHI</name>
<organism evidence="1 2">
    <name type="scientific">Pedobacter miscanthi</name>
    <dbReference type="NCBI Taxonomy" id="2259170"/>
    <lineage>
        <taxon>Bacteria</taxon>
        <taxon>Pseudomonadati</taxon>
        <taxon>Bacteroidota</taxon>
        <taxon>Sphingobacteriia</taxon>
        <taxon>Sphingobacteriales</taxon>
        <taxon>Sphingobacteriaceae</taxon>
        <taxon>Pedobacter</taxon>
    </lineage>
</organism>